<protein>
    <recommendedName>
        <fullName evidence="3">Sulfotransferase domain-containing protein</fullName>
    </recommendedName>
</protein>
<dbReference type="Gene3D" id="3.40.50.300">
    <property type="entry name" value="P-loop containing nucleotide triphosphate hydrolases"/>
    <property type="match status" value="1"/>
</dbReference>
<dbReference type="EMBL" id="CADIKL010000001">
    <property type="protein sequence ID" value="CAB3776438.1"/>
    <property type="molecule type" value="Genomic_DNA"/>
</dbReference>
<evidence type="ECO:0000313" key="2">
    <source>
        <dbReference type="Proteomes" id="UP000494119"/>
    </source>
</evidence>
<accession>A0A6J5FAY3</accession>
<dbReference type="SUPFAM" id="SSF52540">
    <property type="entry name" value="P-loop containing nucleoside triphosphate hydrolases"/>
    <property type="match status" value="1"/>
</dbReference>
<sequence>MKKIIIHIGSEKCGSTSLQNFFFENELALVQHGFSYFCDPEKSYFYVSRDGHQKGHFPVVASLCAQKPDYLIEDKVASYAKVLGDLIADARISDKHIILSAEHFSSRLRALESLEILRDALNDFDVKIVLYVRPQHEMLVSSYNAGVRAGRRSSFGFDEGIKFDPYFNYYELVKPWADVFGRERIVIRDWLQLKYGDVRKDFVLSVLNLESTHGFVFGKNNNKSLNVPHLEAIRLMNHHLPMFDECKSGEEWDRTSAARRIVSDVEGLSGPALAEIMSDQQLIDLWELFRESNALLEDEYMTRGALAGWQPLGRVRSANEDRPDRADMAIIAAQLAKLCAQFEYDVYIARQELNSVYGSASWRATAVLRHVNRALQRLFG</sequence>
<dbReference type="Proteomes" id="UP000494119">
    <property type="component" value="Unassembled WGS sequence"/>
</dbReference>
<evidence type="ECO:0000313" key="1">
    <source>
        <dbReference type="EMBL" id="CAB3776438.1"/>
    </source>
</evidence>
<dbReference type="InterPro" id="IPR027417">
    <property type="entry name" value="P-loop_NTPase"/>
</dbReference>
<reference evidence="1 2" key="1">
    <citation type="submission" date="2020-04" db="EMBL/GenBank/DDBJ databases">
        <authorList>
            <person name="De Canck E."/>
        </authorList>
    </citation>
    <scope>NUCLEOTIDE SEQUENCE [LARGE SCALE GENOMIC DNA]</scope>
    <source>
        <strain evidence="1 2">LMG 28688</strain>
    </source>
</reference>
<evidence type="ECO:0008006" key="3">
    <source>
        <dbReference type="Google" id="ProtNLM"/>
    </source>
</evidence>
<keyword evidence="2" id="KW-1185">Reference proteome</keyword>
<name>A0A6J5FAY3_9BURK</name>
<gene>
    <name evidence="1" type="ORF">LMG28688_00232</name>
</gene>
<organism evidence="1 2">
    <name type="scientific">Paraburkholderia caffeinitolerans</name>
    <dbReference type="NCBI Taxonomy" id="1723730"/>
    <lineage>
        <taxon>Bacteria</taxon>
        <taxon>Pseudomonadati</taxon>
        <taxon>Pseudomonadota</taxon>
        <taxon>Betaproteobacteria</taxon>
        <taxon>Burkholderiales</taxon>
        <taxon>Burkholderiaceae</taxon>
        <taxon>Paraburkholderia</taxon>
    </lineage>
</organism>
<proteinExistence type="predicted"/>
<dbReference type="RefSeq" id="WP_175194116.1">
    <property type="nucleotide sequence ID" value="NZ_CADIKL010000001.1"/>
</dbReference>
<dbReference type="AlphaFoldDB" id="A0A6J5FAY3"/>